<proteinExistence type="predicted"/>
<dbReference type="Proteomes" id="UP000682782">
    <property type="component" value="Chromosome"/>
</dbReference>
<evidence type="ECO:0000313" key="1">
    <source>
        <dbReference type="EMBL" id="QUC67563.1"/>
    </source>
</evidence>
<evidence type="ECO:0000313" key="2">
    <source>
        <dbReference type="Proteomes" id="UP000682782"/>
    </source>
</evidence>
<gene>
    <name evidence="1" type="ORF">JYE49_02350</name>
</gene>
<keyword evidence="2" id="KW-1185">Reference proteome</keyword>
<reference evidence="1" key="1">
    <citation type="submission" date="2021-01" db="EMBL/GenBank/DDBJ databases">
        <title>Complete genome sequence of Clostridiales bacterium R-7.</title>
        <authorList>
            <person name="Mahoney-Kurpe S.C."/>
            <person name="Palevich N."/>
            <person name="Koike S."/>
            <person name="Moon C.D."/>
            <person name="Attwood G.T."/>
        </authorList>
    </citation>
    <scope>NUCLEOTIDE SEQUENCE</scope>
    <source>
        <strain evidence="1">R-7</strain>
    </source>
</reference>
<dbReference type="EMBL" id="CP068393">
    <property type="protein sequence ID" value="QUC67563.1"/>
    <property type="molecule type" value="Genomic_DNA"/>
</dbReference>
<name>A0AC61N8G7_9FIRM</name>
<organism evidence="1 2">
    <name type="scientific">Aristaeella hokkaidonensis</name>
    <dbReference type="NCBI Taxonomy" id="3046382"/>
    <lineage>
        <taxon>Bacteria</taxon>
        <taxon>Bacillati</taxon>
        <taxon>Bacillota</taxon>
        <taxon>Clostridia</taxon>
        <taxon>Eubacteriales</taxon>
        <taxon>Aristaeellaceae</taxon>
        <taxon>Aristaeella</taxon>
    </lineage>
</organism>
<accession>A0AC61N8G7</accession>
<protein>
    <submittedName>
        <fullName evidence="1">GntR family transcriptional regulator</fullName>
    </submittedName>
</protein>
<sequence length="121" mass="13557">MDFDPMSPIWLQVVNRIKSSIVTGTIGPGEKLPGGRDLALQFSINPNTAARVYQELEREGLCETRRGMGTYVTENRETISALRAQMASEAADRFFRDLAALGMDHDDAIRFLNERKDTDHA</sequence>